<gene>
    <name evidence="2" type="primary">Orf41</name>
</gene>
<organism evidence="2">
    <name type="scientific">Dipterocladia arabiensis</name>
    <dbReference type="NCBI Taxonomy" id="2007176"/>
    <lineage>
        <taxon>Eukaryota</taxon>
        <taxon>Rhodophyta</taxon>
        <taxon>Florideophyceae</taxon>
        <taxon>Rhodymeniophycidae</taxon>
        <taxon>Ceramiales</taxon>
        <taxon>Dasyaceae</taxon>
        <taxon>Dipterocladia</taxon>
    </lineage>
</organism>
<keyword evidence="1" id="KW-0812">Transmembrane</keyword>
<proteinExistence type="predicted"/>
<protein>
    <submittedName>
        <fullName evidence="2">Uncharacterized protein</fullName>
    </submittedName>
</protein>
<dbReference type="AlphaFoldDB" id="A0A1Z1M066"/>
<accession>A0A1Z1M066</accession>
<dbReference type="GeneID" id="33352783"/>
<name>A0A1Z1M066_9FLOR</name>
<dbReference type="RefSeq" id="YP_009391215.1">
    <property type="nucleotide sequence ID" value="NC_035257.1"/>
</dbReference>
<keyword evidence="1" id="KW-0472">Membrane</keyword>
<dbReference type="EMBL" id="MF101408">
    <property type="protein sequence ID" value="ARW59359.1"/>
    <property type="molecule type" value="Genomic_DNA"/>
</dbReference>
<keyword evidence="2" id="KW-0934">Plastid</keyword>
<reference evidence="2" key="1">
    <citation type="journal article" date="2017" name="J. Phycol.">
        <title>Analysis of chloroplast genomes and a supermatrix inform reclassification of the Rhodomelaceae (Rhodophyta).</title>
        <authorList>
            <person name="Diaz-Tapia P."/>
            <person name="Maggs C.A."/>
            <person name="West J.A."/>
            <person name="Verbruggen H."/>
        </authorList>
    </citation>
    <scope>NUCLEOTIDE SEQUENCE</scope>
    <source>
        <strain evidence="2">DHO101</strain>
    </source>
</reference>
<feature type="transmembrane region" description="Helical" evidence="1">
    <location>
        <begin position="12"/>
        <end position="34"/>
    </location>
</feature>
<evidence type="ECO:0000256" key="1">
    <source>
        <dbReference type="SAM" id="Phobius"/>
    </source>
</evidence>
<geneLocation type="chloroplast" evidence="2"/>
<keyword evidence="2" id="KW-0150">Chloroplast</keyword>
<sequence>MMINLYIKLVNYHQTVFLNLWFIIKAFGILTNFIPNDTALN</sequence>
<evidence type="ECO:0000313" key="2">
    <source>
        <dbReference type="EMBL" id="ARW59359.1"/>
    </source>
</evidence>
<keyword evidence="1" id="KW-1133">Transmembrane helix</keyword>